<protein>
    <recommendedName>
        <fullName evidence="4">AMP-dependent synthetase/ligase domain-containing protein</fullName>
    </recommendedName>
</protein>
<evidence type="ECO:0000256" key="1">
    <source>
        <dbReference type="ARBA" id="ARBA00022741"/>
    </source>
</evidence>
<dbReference type="GO" id="GO:0005783">
    <property type="term" value="C:endoplasmic reticulum"/>
    <property type="evidence" value="ECO:0007669"/>
    <property type="project" value="TreeGrafter"/>
</dbReference>
<dbReference type="Proteomes" id="UP000799767">
    <property type="component" value="Unassembled WGS sequence"/>
</dbReference>
<name>A0A6A6PGA1_9PEZI</name>
<dbReference type="PROSITE" id="PS00455">
    <property type="entry name" value="AMP_BINDING"/>
    <property type="match status" value="1"/>
</dbReference>
<dbReference type="SUPFAM" id="SSF56801">
    <property type="entry name" value="Acetyl-CoA synthetase-like"/>
    <property type="match status" value="1"/>
</dbReference>
<evidence type="ECO:0000259" key="4">
    <source>
        <dbReference type="Pfam" id="PF00501"/>
    </source>
</evidence>
<organism evidence="5 6">
    <name type="scientific">Neohortaea acidophila</name>
    <dbReference type="NCBI Taxonomy" id="245834"/>
    <lineage>
        <taxon>Eukaryota</taxon>
        <taxon>Fungi</taxon>
        <taxon>Dikarya</taxon>
        <taxon>Ascomycota</taxon>
        <taxon>Pezizomycotina</taxon>
        <taxon>Dothideomycetes</taxon>
        <taxon>Dothideomycetidae</taxon>
        <taxon>Mycosphaerellales</taxon>
        <taxon>Teratosphaeriaceae</taxon>
        <taxon>Neohortaea</taxon>
    </lineage>
</organism>
<dbReference type="RefSeq" id="XP_033585331.1">
    <property type="nucleotide sequence ID" value="XM_033734912.1"/>
</dbReference>
<evidence type="ECO:0000313" key="5">
    <source>
        <dbReference type="EMBL" id="KAF2478761.1"/>
    </source>
</evidence>
<dbReference type="EMBL" id="MU001643">
    <property type="protein sequence ID" value="KAF2478761.1"/>
    <property type="molecule type" value="Genomic_DNA"/>
</dbReference>
<dbReference type="Gene3D" id="3.40.50.12780">
    <property type="entry name" value="N-terminal domain of ligase-like"/>
    <property type="match status" value="1"/>
</dbReference>
<dbReference type="Pfam" id="PF00501">
    <property type="entry name" value="AMP-binding"/>
    <property type="match status" value="1"/>
</dbReference>
<keyword evidence="2" id="KW-0067">ATP-binding</keyword>
<dbReference type="AlphaFoldDB" id="A0A6A6PGA1"/>
<accession>A0A6A6PGA1</accession>
<keyword evidence="6" id="KW-1185">Reference proteome</keyword>
<dbReference type="GO" id="GO:0004467">
    <property type="term" value="F:long-chain fatty acid-CoA ligase activity"/>
    <property type="evidence" value="ECO:0007669"/>
    <property type="project" value="TreeGrafter"/>
</dbReference>
<evidence type="ECO:0000256" key="2">
    <source>
        <dbReference type="ARBA" id="ARBA00022840"/>
    </source>
</evidence>
<feature type="region of interest" description="Disordered" evidence="3">
    <location>
        <begin position="1"/>
        <end position="21"/>
    </location>
</feature>
<feature type="compositionally biased region" description="Basic and acidic residues" evidence="3">
    <location>
        <begin position="1"/>
        <end position="14"/>
    </location>
</feature>
<dbReference type="PANTHER" id="PTHR43272:SF33">
    <property type="entry name" value="AMP-BINDING DOMAIN-CONTAINING PROTEIN-RELATED"/>
    <property type="match status" value="1"/>
</dbReference>
<dbReference type="InterPro" id="IPR042099">
    <property type="entry name" value="ANL_N_sf"/>
</dbReference>
<evidence type="ECO:0000313" key="6">
    <source>
        <dbReference type="Proteomes" id="UP000799767"/>
    </source>
</evidence>
<gene>
    <name evidence="5" type="ORF">BDY17DRAFT_305798</name>
</gene>
<dbReference type="GO" id="GO:0016020">
    <property type="term" value="C:membrane"/>
    <property type="evidence" value="ECO:0007669"/>
    <property type="project" value="TreeGrafter"/>
</dbReference>
<reference evidence="5" key="1">
    <citation type="journal article" date="2020" name="Stud. Mycol.">
        <title>101 Dothideomycetes genomes: a test case for predicting lifestyles and emergence of pathogens.</title>
        <authorList>
            <person name="Haridas S."/>
            <person name="Albert R."/>
            <person name="Binder M."/>
            <person name="Bloem J."/>
            <person name="Labutti K."/>
            <person name="Salamov A."/>
            <person name="Andreopoulos B."/>
            <person name="Baker S."/>
            <person name="Barry K."/>
            <person name="Bills G."/>
            <person name="Bluhm B."/>
            <person name="Cannon C."/>
            <person name="Castanera R."/>
            <person name="Culley D."/>
            <person name="Daum C."/>
            <person name="Ezra D."/>
            <person name="Gonzalez J."/>
            <person name="Henrissat B."/>
            <person name="Kuo A."/>
            <person name="Liang C."/>
            <person name="Lipzen A."/>
            <person name="Lutzoni F."/>
            <person name="Magnuson J."/>
            <person name="Mondo S."/>
            <person name="Nolan M."/>
            <person name="Ohm R."/>
            <person name="Pangilinan J."/>
            <person name="Park H.-J."/>
            <person name="Ramirez L."/>
            <person name="Alfaro M."/>
            <person name="Sun H."/>
            <person name="Tritt A."/>
            <person name="Yoshinaga Y."/>
            <person name="Zwiers L.-H."/>
            <person name="Turgeon B."/>
            <person name="Goodwin S."/>
            <person name="Spatafora J."/>
            <person name="Crous P."/>
            <person name="Grigoriev I."/>
        </authorList>
    </citation>
    <scope>NUCLEOTIDE SEQUENCE</scope>
    <source>
        <strain evidence="5">CBS 113389</strain>
    </source>
</reference>
<dbReference type="InterPro" id="IPR000873">
    <property type="entry name" value="AMP-dep_synth/lig_dom"/>
</dbReference>
<dbReference type="GO" id="GO:0005524">
    <property type="term" value="F:ATP binding"/>
    <property type="evidence" value="ECO:0007669"/>
    <property type="project" value="UniProtKB-KW"/>
</dbReference>
<sequence>MTCRAIEEATRIHEPPPPGAPFSITVPGSAIKGRSPIYRHWRNENGILHALDPEVRTLHDLFEQTANRTPKSKLLGHRPYDSHTKTFGPYVWQTYGQVQQRRRNFGVGLRLLHEQLGIHDSQIGVGLWCQNRPEWQIVDLGCVSQSLYTVSLYDTLGPDTTEYIINHAALPTVCTSISHIPTLLKLAPRCPALKAIVCLDPLSNGTELPGTSKKDLLTALAADLGLQIHYIEDLEALGAANPLPYRAPRPEHIATINYTSGTTGNPKGVVLTHSNAIAATSSSMCVGQQGTDDVSCSYLPLAHIYERVNEHGSMWSGAAIGYFHGDILALVDDLKLLRPTSFISVPRLYNRFGGGIRAQTVDKSGVMGALSRYIVDTKTANMNNPNPGKATNKHAIYDRIWSKKVAASIGLDRAKTMITGSAPIDPSLQQFLRVAFGNNFYQGYGLSETYALGLIQAESDLSAGTCGMVVPCAEICLMDVPDMEYLSTDKPHPRGEVLIRGPNVFKQYYKNEAETKKAFTNDGWFRTGDIGSVDELGRFRIIDRVKNVLKLAQGEYISPERIENVYLAQLPFLAVAYVHGDSTQSSLVAIFGINPELFAAFASKELGQQIKPTDLQALEAAGKNPKIRKAVLRELRAVGKKAKFNNYEHVKAVRLFLEPFSIANELFTPTLKLKRPQTAKFYRQTIDEMYAEVEGEAKPRAKL</sequence>
<dbReference type="InterPro" id="IPR020845">
    <property type="entry name" value="AMP-binding_CS"/>
</dbReference>
<dbReference type="OrthoDB" id="1700726at2759"/>
<keyword evidence="1" id="KW-0547">Nucleotide-binding</keyword>
<proteinExistence type="predicted"/>
<evidence type="ECO:0000256" key="3">
    <source>
        <dbReference type="SAM" id="MobiDB-lite"/>
    </source>
</evidence>
<dbReference type="GeneID" id="54475914"/>
<dbReference type="PANTHER" id="PTHR43272">
    <property type="entry name" value="LONG-CHAIN-FATTY-ACID--COA LIGASE"/>
    <property type="match status" value="1"/>
</dbReference>
<feature type="domain" description="AMP-dependent synthetase/ligase" evidence="4">
    <location>
        <begin position="78"/>
        <end position="509"/>
    </location>
</feature>